<keyword evidence="4" id="KW-0175">Coiled coil</keyword>
<dbReference type="SUPFAM" id="SSF48452">
    <property type="entry name" value="TPR-like"/>
    <property type="match status" value="2"/>
</dbReference>
<organism evidence="6 7">
    <name type="scientific">Herbinix luporum</name>
    <dbReference type="NCBI Taxonomy" id="1679721"/>
    <lineage>
        <taxon>Bacteria</taxon>
        <taxon>Bacillati</taxon>
        <taxon>Bacillota</taxon>
        <taxon>Clostridia</taxon>
        <taxon>Lachnospirales</taxon>
        <taxon>Lachnospiraceae</taxon>
        <taxon>Herbinix</taxon>
    </lineage>
</organism>
<keyword evidence="5" id="KW-1133">Transmembrane helix</keyword>
<dbReference type="PANTHER" id="PTHR44943:SF4">
    <property type="entry name" value="TPR REPEAT-CONTAINING PROTEIN MJ0798"/>
    <property type="match status" value="1"/>
</dbReference>
<proteinExistence type="predicted"/>
<gene>
    <name evidence="6" type="ORF">SD1D_2001</name>
</gene>
<accession>A0A0K8J893</accession>
<dbReference type="Proteomes" id="UP000196053">
    <property type="component" value="Chromosome I"/>
</dbReference>
<name>A0A0K8J893_9FIRM</name>
<evidence type="ECO:0008006" key="8">
    <source>
        <dbReference type="Google" id="ProtNLM"/>
    </source>
</evidence>
<evidence type="ECO:0000313" key="6">
    <source>
        <dbReference type="EMBL" id="CUH93537.1"/>
    </source>
</evidence>
<dbReference type="Gene3D" id="1.25.40.10">
    <property type="entry name" value="Tetratricopeptide repeat domain"/>
    <property type="match status" value="3"/>
</dbReference>
<dbReference type="Pfam" id="PF13432">
    <property type="entry name" value="TPR_16"/>
    <property type="match status" value="1"/>
</dbReference>
<dbReference type="SMART" id="SM00028">
    <property type="entry name" value="TPR"/>
    <property type="match status" value="6"/>
</dbReference>
<dbReference type="InterPro" id="IPR011990">
    <property type="entry name" value="TPR-like_helical_dom_sf"/>
</dbReference>
<dbReference type="OrthoDB" id="9791784at2"/>
<evidence type="ECO:0000256" key="1">
    <source>
        <dbReference type="ARBA" id="ARBA00022737"/>
    </source>
</evidence>
<evidence type="ECO:0000256" key="2">
    <source>
        <dbReference type="ARBA" id="ARBA00022803"/>
    </source>
</evidence>
<feature type="repeat" description="TPR" evidence="3">
    <location>
        <begin position="34"/>
        <end position="67"/>
    </location>
</feature>
<dbReference type="KEGG" id="hsd:SD1D_2001"/>
<feature type="coiled-coil region" evidence="4">
    <location>
        <begin position="268"/>
        <end position="319"/>
    </location>
</feature>
<dbReference type="EMBL" id="LN879430">
    <property type="protein sequence ID" value="CUH93537.1"/>
    <property type="molecule type" value="Genomic_DNA"/>
</dbReference>
<dbReference type="PANTHER" id="PTHR44943">
    <property type="entry name" value="CELLULOSE SYNTHASE OPERON PROTEIN C"/>
    <property type="match status" value="1"/>
</dbReference>
<dbReference type="Pfam" id="PF12895">
    <property type="entry name" value="ANAPC3"/>
    <property type="match status" value="1"/>
</dbReference>
<evidence type="ECO:0000256" key="4">
    <source>
        <dbReference type="SAM" id="Coils"/>
    </source>
</evidence>
<reference evidence="7" key="1">
    <citation type="submission" date="2015-09" db="EMBL/GenBank/DDBJ databases">
        <authorList>
            <person name="Wibberg D."/>
        </authorList>
    </citation>
    <scope>NUCLEOTIDE SEQUENCE [LARGE SCALE GENOMIC DNA]</scope>
    <source>
        <strain evidence="7">SD1D</strain>
    </source>
</reference>
<dbReference type="RefSeq" id="WP_058258774.1">
    <property type="nucleotide sequence ID" value="NZ_DUPS01000010.1"/>
</dbReference>
<dbReference type="InterPro" id="IPR019734">
    <property type="entry name" value="TPR_rpt"/>
</dbReference>
<sequence>MVCPNCQKNISGNKKSCNHCGQDLTLYKKVLMASNMYYNNGLARAKVRDLSGAITALKKSLELNKANTDARNLLGLIYFEMGETVAALSEWVISKHFKPDDNDAERYINAVQENPTKLDGLNQAIKRYNNALVFAKQGSDDLATIQLKRVISLNPHFLRAYHLLALIYMKNQDKERAKKCLLKAAKIDVSNTTTLKYLRELEAQPSLTRSTETSSNIDNNQPSTIMPISSYREDKPNVMAFVNLVIGVIIGLSVSLFLLIPSIKNNEVSNKNKDVVDYSEKLAALEEKDTAIAKLQDEKAQLQLKLDALQQELDSIEEPNNNPQLYDPLFEASSLYMNELTKRERDRELLGIAEILSTIDTSQFESEESLQLYERLTQEIFPIVSDQLYDEGHDLYSAGKYEEALETLNMSYNYNSDNVDAIYFIARSYHRLEDYENARVYYEIVINDFSDSRRFNDAKQFLNSISED</sequence>
<dbReference type="Pfam" id="PF13181">
    <property type="entry name" value="TPR_8"/>
    <property type="match status" value="1"/>
</dbReference>
<keyword evidence="5" id="KW-0472">Membrane</keyword>
<keyword evidence="1" id="KW-0677">Repeat</keyword>
<dbReference type="InterPro" id="IPR051685">
    <property type="entry name" value="Ycf3/AcsC/BcsC/TPR_MFPF"/>
</dbReference>
<dbReference type="AlphaFoldDB" id="A0A0K8J893"/>
<protein>
    <recommendedName>
        <fullName evidence="8">Tetratricopeptide repeat protein</fullName>
    </recommendedName>
</protein>
<feature type="transmembrane region" description="Helical" evidence="5">
    <location>
        <begin position="238"/>
        <end position="260"/>
    </location>
</feature>
<dbReference type="PROSITE" id="PS50005">
    <property type="entry name" value="TPR"/>
    <property type="match status" value="1"/>
</dbReference>
<keyword evidence="7" id="KW-1185">Reference proteome</keyword>
<evidence type="ECO:0000313" key="7">
    <source>
        <dbReference type="Proteomes" id="UP000196053"/>
    </source>
</evidence>
<evidence type="ECO:0000256" key="5">
    <source>
        <dbReference type="SAM" id="Phobius"/>
    </source>
</evidence>
<evidence type="ECO:0000256" key="3">
    <source>
        <dbReference type="PROSITE-ProRule" id="PRU00339"/>
    </source>
</evidence>
<keyword evidence="5" id="KW-0812">Transmembrane</keyword>
<keyword evidence="2 3" id="KW-0802">TPR repeat</keyword>